<dbReference type="GO" id="GO:0005261">
    <property type="term" value="F:monoatomic cation channel activity"/>
    <property type="evidence" value="ECO:0007669"/>
    <property type="project" value="TreeGrafter"/>
</dbReference>
<name>F1KZ59_ASCSU</name>
<organism evidence="3">
    <name type="scientific">Ascaris suum</name>
    <name type="common">Pig roundworm</name>
    <name type="synonym">Ascaris lumbricoides</name>
    <dbReference type="NCBI Taxonomy" id="6253"/>
    <lineage>
        <taxon>Eukaryota</taxon>
        <taxon>Metazoa</taxon>
        <taxon>Ecdysozoa</taxon>
        <taxon>Nematoda</taxon>
        <taxon>Chromadorea</taxon>
        <taxon>Rhabditida</taxon>
        <taxon>Spirurina</taxon>
        <taxon>Ascaridomorpha</taxon>
        <taxon>Ascaridoidea</taxon>
        <taxon>Ascarididae</taxon>
        <taxon>Ascaris</taxon>
    </lineage>
</organism>
<dbReference type="PANTHER" id="PTHR31781:SF1">
    <property type="entry name" value="PROTEIN UNC-80 HOMOLOG"/>
    <property type="match status" value="1"/>
</dbReference>
<reference evidence="3" key="1">
    <citation type="journal article" date="2011" name="Genome Res.">
        <title>Deep small RNA sequencing from the nematode Ascaris reveals conservation, functional diversification, and novel developmental profiles.</title>
        <authorList>
            <person name="Wang J."/>
            <person name="Czech B."/>
            <person name="Crunk A."/>
            <person name="Wallace A."/>
            <person name="Mitreva M."/>
            <person name="Hannon G.J."/>
            <person name="Davis R.E."/>
        </authorList>
    </citation>
    <scope>NUCLEOTIDE SEQUENCE</scope>
</reference>
<dbReference type="PANTHER" id="PTHR31781">
    <property type="entry name" value="UNC80"/>
    <property type="match status" value="1"/>
</dbReference>
<feature type="region of interest" description="Disordered" evidence="1">
    <location>
        <begin position="493"/>
        <end position="513"/>
    </location>
</feature>
<protein>
    <submittedName>
        <fullName evidence="3">Protein unc-80</fullName>
    </submittedName>
</protein>
<dbReference type="GO" id="GO:0034703">
    <property type="term" value="C:cation channel complex"/>
    <property type="evidence" value="ECO:0007669"/>
    <property type="project" value="TreeGrafter"/>
</dbReference>
<feature type="compositionally biased region" description="Polar residues" evidence="1">
    <location>
        <begin position="494"/>
        <end position="513"/>
    </location>
</feature>
<feature type="compositionally biased region" description="Basic and acidic residues" evidence="1">
    <location>
        <begin position="315"/>
        <end position="337"/>
    </location>
</feature>
<sequence>MHVRYLQHEHQGTVQLLLMPLSTTASSIKSTKWSTDRMLSADDDANELESVPLPIQTFLWRQTNPFLGAKIGKLHEASCVTFERVVVQNILHGLSPSLSDAIGSVSRWRFVRAAFPHIVQCCASLIAEATTREEGSPISASLTKILYILHWLLLDSANECCDSDSGKSVTEAGEVSIHSVRQYTFSINSIQLFVYLLAPLVNVITENDIASHIRLESGLKIWQSLWQYRQPDVLCFCAPVKQRRSQLPLVALARKAAPTSGAQGIYLGDESEAPTRRLSQSPAHLAARLPSATPPPKPPRTDLAVLSSLKKKRERERQKELANEKAADTQNEQKKSLEVASATSFATKATTEEDSKTSIVRSVSEYRADELATDVRQKFTKSNTTAIFDVSPSVTKGMDELDEALRFVEDNSLSEMMVELSDKAPLVQLQEICSCVSADVESSLGNGCEVVCENCNTVVYREGTVVGVCKCKRKSSSSSSRFKIVSTAPKKDSQASLQTDSSRNTTIQREETTSTCSGRTVIRRPTITIETEVRRDNESKKEFDPLENISMKSDVAQQALSDPHEATYLDVAVIRCLLIKHWSEDGVYWAMRYLLNRLADIDSYRSSQEGMFRSRANSAPTVPHLKIYSSETDSRLNLPESQFRTPTWDDLQLNEVAKKLQTQQDQLKPKVAFKKVKDRGVEVRQVNQ</sequence>
<feature type="region of interest" description="Disordered" evidence="1">
    <location>
        <begin position="272"/>
        <end position="339"/>
    </location>
</feature>
<dbReference type="GO" id="GO:0030424">
    <property type="term" value="C:axon"/>
    <property type="evidence" value="ECO:0007669"/>
    <property type="project" value="TreeGrafter"/>
</dbReference>
<dbReference type="GO" id="GO:0055080">
    <property type="term" value="P:monoatomic cation homeostasis"/>
    <property type="evidence" value="ECO:0007669"/>
    <property type="project" value="TreeGrafter"/>
</dbReference>
<evidence type="ECO:0000256" key="1">
    <source>
        <dbReference type="SAM" id="MobiDB-lite"/>
    </source>
</evidence>
<proteinExistence type="evidence at transcript level"/>
<evidence type="ECO:0000313" key="3">
    <source>
        <dbReference type="EMBL" id="ADY43163.1"/>
    </source>
</evidence>
<evidence type="ECO:0000259" key="2">
    <source>
        <dbReference type="Pfam" id="PF15778"/>
    </source>
</evidence>
<dbReference type="Pfam" id="PF15778">
    <property type="entry name" value="UNC80_N"/>
    <property type="match status" value="1"/>
</dbReference>
<dbReference type="InterPro" id="IPR031542">
    <property type="entry name" value="UNC80_N"/>
</dbReference>
<feature type="domain" description="Cation channel complex component UNC80 N-terminal" evidence="2">
    <location>
        <begin position="50"/>
        <end position="243"/>
    </location>
</feature>
<dbReference type="EMBL" id="JI168394">
    <property type="protein sequence ID" value="ADY43163.1"/>
    <property type="molecule type" value="mRNA"/>
</dbReference>
<accession>F1KZ59</accession>
<dbReference type="AlphaFoldDB" id="F1KZ59"/>